<evidence type="ECO:0000313" key="2">
    <source>
        <dbReference type="EMBL" id="GIE51605.1"/>
    </source>
</evidence>
<evidence type="ECO:0000259" key="1">
    <source>
        <dbReference type="Pfam" id="PF08378"/>
    </source>
</evidence>
<dbReference type="Proteomes" id="UP000647172">
    <property type="component" value="Unassembled WGS sequence"/>
</dbReference>
<dbReference type="SUPFAM" id="SSF52540">
    <property type="entry name" value="P-loop containing nucleoside triphosphate hydrolases"/>
    <property type="match status" value="1"/>
</dbReference>
<comment type="caution">
    <text evidence="2">The sequence shown here is derived from an EMBL/GenBank/DDBJ whole genome shotgun (WGS) entry which is preliminary data.</text>
</comment>
<dbReference type="EMBL" id="BOMQ01000060">
    <property type="protein sequence ID" value="GIE51605.1"/>
    <property type="molecule type" value="Genomic_DNA"/>
</dbReference>
<protein>
    <recommendedName>
        <fullName evidence="1">NERD domain-containing protein</fullName>
    </recommendedName>
</protein>
<dbReference type="RefSeq" id="WP_239130620.1">
    <property type="nucleotide sequence ID" value="NZ_BAAAYJ010000099.1"/>
</dbReference>
<dbReference type="AlphaFoldDB" id="A0A919MVX0"/>
<feature type="domain" description="NERD" evidence="1">
    <location>
        <begin position="22"/>
        <end position="117"/>
    </location>
</feature>
<accession>A0A919MVX0</accession>
<evidence type="ECO:0000313" key="3">
    <source>
        <dbReference type="Proteomes" id="UP000647172"/>
    </source>
</evidence>
<dbReference type="Gene3D" id="3.40.50.300">
    <property type="entry name" value="P-loop containing nucleotide triphosphate hydrolases"/>
    <property type="match status" value="1"/>
</dbReference>
<reference evidence="2" key="1">
    <citation type="submission" date="2021-01" db="EMBL/GenBank/DDBJ databases">
        <title>Whole genome shotgun sequence of Actinoplanes nipponensis NBRC 14063.</title>
        <authorList>
            <person name="Komaki H."/>
            <person name="Tamura T."/>
        </authorList>
    </citation>
    <scope>NUCLEOTIDE SEQUENCE</scope>
    <source>
        <strain evidence="2">NBRC 14063</strain>
    </source>
</reference>
<organism evidence="2 3">
    <name type="scientific">Actinoplanes nipponensis</name>
    <dbReference type="NCBI Taxonomy" id="135950"/>
    <lineage>
        <taxon>Bacteria</taxon>
        <taxon>Bacillati</taxon>
        <taxon>Actinomycetota</taxon>
        <taxon>Actinomycetes</taxon>
        <taxon>Micromonosporales</taxon>
        <taxon>Micromonosporaceae</taxon>
        <taxon>Actinoplanes</taxon>
    </lineage>
</organism>
<sequence>MQRCEVFFGAPIEDRYELRFLRRVRADLERRDCAARVLANFMVGRDQRQVDFLISTRHRLVHVELKTADPALPLLGGANGAWEQQLPDGRRRSLERNYYRQAHSTTQAISDDMHDLARAGDAPRRASKFYTDIHTVICVNPGVPAGSRLQPYRYVDVLGYEELLELLCTDGPRLGWSNEHWSAFIRHLQLMPESINGEDERHRVSRETVEDYQRRFVAARSRELKTFVALPARRGEAIVSDPVELLERAAQRSQTMVLLGPSGTGKTFMATRAAIMVATSGGIPVWVRCDEYQGRLSHALSRAVAPFTTQAALPLLHTAADLGFPIAVFLDGFNECAPADRQVLLEQLDALRLRLPSAVVITSTEPVDQSDEAAIAVEAMLPDEDGRRALVAAYGAQDAVSGLEAFQTPMELSMAAECGESLRPGATSTELYDAYITRLCSSETTRAGLRRLASQMDAMMRGSLTIAEVRLLLRRAKASDGNSIDMDAVLRSPLMTAVQGRAAFTHESLGRFLTAEQLVLDADDGHMLAEALRDVRRTDLPTHVVALEIDAERRRDLLFDLANVKLLRAAARGEFGADTAHGIVAKVGAELAQAAARVNEAQLIDVASTPEGLSRLYWANAHKHSDLDLALLRAAGECLADGVFVDDVAALLDATDRRCADEMRRLRAGGNRRSISTVVEATYGGAVFFDDRERRQLPASVVVKASEFGWRTSHRPLLLPSPARRLWEYGGQPRWGRLTAALRLVNPDDPADVALLPDLFEAAWKVTAYHLRLAALDTALWTARQADETTRRRMQSLLEECDKDNIMLNSLLFEVLAAYDGLEPLKTHADIRAEIAEILAAPNDPHAWEAAQHMIGMPFEDQRLHGPYAEVISSLDGGDQLRLHVMAGRNVTSPMYRDTVMQVIVIHLDRITDDARDVLRDAILKFDWENPFPHEAIRAHLIAIYGWAKLADRLPPALSSDSDLVERSWRIVDELLFAAFKGIETSSEQVTALWTELLGPNPSAAIDAVAQVRSAGQFGLIVLNPTPYAYLLSVWPEQMRQLIEWCVKHPTTTTQPFDKRRLGGSRHELIQDLAQIGTEDSATLLQAHLQDPEIGLAAVHAIRAIRARTQQRPEPA</sequence>
<dbReference type="Pfam" id="PF08378">
    <property type="entry name" value="NERD"/>
    <property type="match status" value="1"/>
</dbReference>
<gene>
    <name evidence="2" type="ORF">Ani05nite_51390</name>
</gene>
<proteinExistence type="predicted"/>
<dbReference type="InterPro" id="IPR011528">
    <property type="entry name" value="NERD"/>
</dbReference>
<keyword evidence="3" id="KW-1185">Reference proteome</keyword>
<name>A0A919MVX0_9ACTN</name>
<dbReference type="InterPro" id="IPR027417">
    <property type="entry name" value="P-loop_NTPase"/>
</dbReference>